<accession>A0A2P2PYY3</accession>
<evidence type="ECO:0000313" key="1">
    <source>
        <dbReference type="EMBL" id="MBX59915.1"/>
    </source>
</evidence>
<protein>
    <submittedName>
        <fullName evidence="1">Uncharacterized protein</fullName>
    </submittedName>
</protein>
<reference evidence="1" key="1">
    <citation type="submission" date="2018-02" db="EMBL/GenBank/DDBJ databases">
        <title>Rhizophora mucronata_Transcriptome.</title>
        <authorList>
            <person name="Meera S.P."/>
            <person name="Sreeshan A."/>
            <person name="Augustine A."/>
        </authorList>
    </citation>
    <scope>NUCLEOTIDE SEQUENCE</scope>
    <source>
        <tissue evidence="1">Leaf</tissue>
    </source>
</reference>
<organism evidence="1">
    <name type="scientific">Rhizophora mucronata</name>
    <name type="common">Asiatic mangrove</name>
    <dbReference type="NCBI Taxonomy" id="61149"/>
    <lineage>
        <taxon>Eukaryota</taxon>
        <taxon>Viridiplantae</taxon>
        <taxon>Streptophyta</taxon>
        <taxon>Embryophyta</taxon>
        <taxon>Tracheophyta</taxon>
        <taxon>Spermatophyta</taxon>
        <taxon>Magnoliopsida</taxon>
        <taxon>eudicotyledons</taxon>
        <taxon>Gunneridae</taxon>
        <taxon>Pentapetalae</taxon>
        <taxon>rosids</taxon>
        <taxon>fabids</taxon>
        <taxon>Malpighiales</taxon>
        <taxon>Rhizophoraceae</taxon>
        <taxon>Rhizophora</taxon>
    </lineage>
</organism>
<dbReference type="EMBL" id="GGEC01079431">
    <property type="protein sequence ID" value="MBX59915.1"/>
    <property type="molecule type" value="Transcribed_RNA"/>
</dbReference>
<proteinExistence type="predicted"/>
<name>A0A2P2PYY3_RHIMU</name>
<dbReference type="AlphaFoldDB" id="A0A2P2PYY3"/>
<sequence>MLGLVIASLLLLNTRHNTQSSCMHQANE</sequence>